<name>A0A6L2M820_TANCI</name>
<evidence type="ECO:0000313" key="1">
    <source>
        <dbReference type="EMBL" id="GEU70193.1"/>
    </source>
</evidence>
<protein>
    <recommendedName>
        <fullName evidence="2">Reverse transcriptase domain-containing protein</fullName>
    </recommendedName>
</protein>
<gene>
    <name evidence="1" type="ORF">Tci_042171</name>
</gene>
<evidence type="ECO:0008006" key="2">
    <source>
        <dbReference type="Google" id="ProtNLM"/>
    </source>
</evidence>
<sequence>MEQMATLTSMCEMSCVENLVPNPSESEGENGCDVLACFTTFSNILFDADYESDSSDYQSCSDEDFPEEIFSNPLFEDEIIPMKIDQHHFNAEFDLIESMLNHDSYIIPSSLKIDSLLDEFIGELTLLQSIPPGINKTDCHPESEIRLTKTLLYDNSSPRPPEEFVSDNSDAEIESFSPSPITIKDSDYLMEEIDLSCTLNEPMLPGIKEDDDDSERDILILEELPSNFSLSLPENESFYFDIPLFSRPPAKPPDRNT</sequence>
<reference evidence="1" key="1">
    <citation type="journal article" date="2019" name="Sci. Rep.">
        <title>Draft genome of Tanacetum cinerariifolium, the natural source of mosquito coil.</title>
        <authorList>
            <person name="Yamashiro T."/>
            <person name="Shiraishi A."/>
            <person name="Satake H."/>
            <person name="Nakayama K."/>
        </authorList>
    </citation>
    <scope>NUCLEOTIDE SEQUENCE</scope>
</reference>
<accession>A0A6L2M820</accession>
<dbReference type="AlphaFoldDB" id="A0A6L2M820"/>
<proteinExistence type="predicted"/>
<organism evidence="1">
    <name type="scientific">Tanacetum cinerariifolium</name>
    <name type="common">Dalmatian daisy</name>
    <name type="synonym">Chrysanthemum cinerariifolium</name>
    <dbReference type="NCBI Taxonomy" id="118510"/>
    <lineage>
        <taxon>Eukaryota</taxon>
        <taxon>Viridiplantae</taxon>
        <taxon>Streptophyta</taxon>
        <taxon>Embryophyta</taxon>
        <taxon>Tracheophyta</taxon>
        <taxon>Spermatophyta</taxon>
        <taxon>Magnoliopsida</taxon>
        <taxon>eudicotyledons</taxon>
        <taxon>Gunneridae</taxon>
        <taxon>Pentapetalae</taxon>
        <taxon>asterids</taxon>
        <taxon>campanulids</taxon>
        <taxon>Asterales</taxon>
        <taxon>Asteraceae</taxon>
        <taxon>Asteroideae</taxon>
        <taxon>Anthemideae</taxon>
        <taxon>Anthemidinae</taxon>
        <taxon>Tanacetum</taxon>
    </lineage>
</organism>
<comment type="caution">
    <text evidence="1">The sequence shown here is derived from an EMBL/GenBank/DDBJ whole genome shotgun (WGS) entry which is preliminary data.</text>
</comment>
<dbReference type="EMBL" id="BKCJ010006069">
    <property type="protein sequence ID" value="GEU70193.1"/>
    <property type="molecule type" value="Genomic_DNA"/>
</dbReference>